<dbReference type="PANTHER" id="PTHR43179:SF12">
    <property type="entry name" value="GALACTOFURANOSYLTRANSFERASE GLFT2"/>
    <property type="match status" value="1"/>
</dbReference>
<dbReference type="GO" id="GO:0016757">
    <property type="term" value="F:glycosyltransferase activity"/>
    <property type="evidence" value="ECO:0007669"/>
    <property type="project" value="UniProtKB-KW"/>
</dbReference>
<evidence type="ECO:0000256" key="1">
    <source>
        <dbReference type="ARBA" id="ARBA00006739"/>
    </source>
</evidence>
<proteinExistence type="inferred from homology"/>
<dbReference type="KEGG" id="luo:HHL09_15150"/>
<dbReference type="InterPro" id="IPR001173">
    <property type="entry name" value="Glyco_trans_2-like"/>
</dbReference>
<dbReference type="SUPFAM" id="SSF53448">
    <property type="entry name" value="Nucleotide-diphospho-sugar transferases"/>
    <property type="match status" value="1"/>
</dbReference>
<sequence>MISVVIPSYNRSHCVLALLKDVYAQKGVEMEVIVVDDCSPDDSVEVIRREFPQVILLVNGKNGGPAVTRNRGIRAAKGDVVVGFDSDVTIPDEHLLSKVETRFKALPRVTGLAFRLLKPDGKSEDTPRWWHPVPIGSYADREFVTSYFSGTAYAFRREELVKAGMYPEILYMHYEEVELAFRIIDQGGSILHCPELVALHHANEVSRRSEVTVFYKPRNQILLAVACLPGLKAIQYVLPRTCYQFVKACGGGHVRDFARAMKSAGQLFPRLLELRKPLRTETLQRIGAMKQGLTP</sequence>
<gene>
    <name evidence="5" type="ORF">HHL09_15150</name>
</gene>
<dbReference type="Gene3D" id="3.90.550.10">
    <property type="entry name" value="Spore Coat Polysaccharide Biosynthesis Protein SpsA, Chain A"/>
    <property type="match status" value="1"/>
</dbReference>
<dbReference type="RefSeq" id="WP_169455466.1">
    <property type="nucleotide sequence ID" value="NZ_CP051774.1"/>
</dbReference>
<keyword evidence="3 5" id="KW-0808">Transferase</keyword>
<dbReference type="Pfam" id="PF00535">
    <property type="entry name" value="Glycos_transf_2"/>
    <property type="match status" value="1"/>
</dbReference>
<evidence type="ECO:0000259" key="4">
    <source>
        <dbReference type="Pfam" id="PF00535"/>
    </source>
</evidence>
<dbReference type="PANTHER" id="PTHR43179">
    <property type="entry name" value="RHAMNOSYLTRANSFERASE WBBL"/>
    <property type="match status" value="1"/>
</dbReference>
<dbReference type="AlphaFoldDB" id="A0A858RIL8"/>
<evidence type="ECO:0000256" key="3">
    <source>
        <dbReference type="ARBA" id="ARBA00022679"/>
    </source>
</evidence>
<evidence type="ECO:0000313" key="6">
    <source>
        <dbReference type="Proteomes" id="UP000501812"/>
    </source>
</evidence>
<dbReference type="InterPro" id="IPR029044">
    <property type="entry name" value="Nucleotide-diphossugar_trans"/>
</dbReference>
<organism evidence="5 6">
    <name type="scientific">Luteolibacter luteus</name>
    <dbReference type="NCBI Taxonomy" id="2728835"/>
    <lineage>
        <taxon>Bacteria</taxon>
        <taxon>Pseudomonadati</taxon>
        <taxon>Verrucomicrobiota</taxon>
        <taxon>Verrucomicrobiia</taxon>
        <taxon>Verrucomicrobiales</taxon>
        <taxon>Verrucomicrobiaceae</taxon>
        <taxon>Luteolibacter</taxon>
    </lineage>
</organism>
<name>A0A858RIL8_9BACT</name>
<evidence type="ECO:0000256" key="2">
    <source>
        <dbReference type="ARBA" id="ARBA00022676"/>
    </source>
</evidence>
<dbReference type="EMBL" id="CP051774">
    <property type="protein sequence ID" value="QJE97066.1"/>
    <property type="molecule type" value="Genomic_DNA"/>
</dbReference>
<comment type="similarity">
    <text evidence="1">Belongs to the glycosyltransferase 2 family.</text>
</comment>
<reference evidence="5 6" key="1">
    <citation type="submission" date="2020-04" db="EMBL/GenBank/DDBJ databases">
        <title>Luteolibacter sp. G-1-1-1 isolated from soil.</title>
        <authorList>
            <person name="Dahal R.H."/>
        </authorList>
    </citation>
    <scope>NUCLEOTIDE SEQUENCE [LARGE SCALE GENOMIC DNA]</scope>
    <source>
        <strain evidence="5 6">G-1-1-1</strain>
    </source>
</reference>
<protein>
    <submittedName>
        <fullName evidence="5">Glycosyltransferase</fullName>
    </submittedName>
</protein>
<evidence type="ECO:0000313" key="5">
    <source>
        <dbReference type="EMBL" id="QJE97066.1"/>
    </source>
</evidence>
<keyword evidence="6" id="KW-1185">Reference proteome</keyword>
<feature type="domain" description="Glycosyltransferase 2-like" evidence="4">
    <location>
        <begin position="3"/>
        <end position="157"/>
    </location>
</feature>
<dbReference type="Proteomes" id="UP000501812">
    <property type="component" value="Chromosome"/>
</dbReference>
<keyword evidence="2" id="KW-0328">Glycosyltransferase</keyword>
<accession>A0A858RIL8</accession>